<dbReference type="InterPro" id="IPR032091">
    <property type="entry name" value="Malt_amylase-like_C"/>
</dbReference>
<keyword evidence="3" id="KW-1185">Reference proteome</keyword>
<dbReference type="SMART" id="SM00642">
    <property type="entry name" value="Aamy"/>
    <property type="match status" value="1"/>
</dbReference>
<feature type="domain" description="Glycosyl hydrolase family 13 catalytic" evidence="1">
    <location>
        <begin position="40"/>
        <end position="389"/>
    </location>
</feature>
<proteinExistence type="predicted"/>
<dbReference type="Gene3D" id="2.60.40.1180">
    <property type="entry name" value="Golgi alpha-mannosidase II"/>
    <property type="match status" value="1"/>
</dbReference>
<comment type="caution">
    <text evidence="2">The sequence shown here is derived from an EMBL/GenBank/DDBJ whole genome shotgun (WGS) entry which is preliminary data.</text>
</comment>
<dbReference type="AlphaFoldDB" id="A0A3D9RQP7"/>
<dbReference type="OrthoDB" id="9805159at2"/>
<dbReference type="CDD" id="cd11313">
    <property type="entry name" value="AmyAc_arch_bac_AmyA"/>
    <property type="match status" value="1"/>
</dbReference>
<accession>A0A3D9RQP7</accession>
<dbReference type="Pfam" id="PF00128">
    <property type="entry name" value="Alpha-amylase"/>
    <property type="match status" value="1"/>
</dbReference>
<dbReference type="InterPro" id="IPR013780">
    <property type="entry name" value="Glyco_hydro_b"/>
</dbReference>
<keyword evidence="2" id="KW-0326">Glycosidase</keyword>
<dbReference type="PANTHER" id="PTHR47786">
    <property type="entry name" value="ALPHA-1,4-GLUCAN:MALTOSE-1-PHOSPHATE MALTOSYLTRANSFERASE"/>
    <property type="match status" value="1"/>
</dbReference>
<evidence type="ECO:0000313" key="3">
    <source>
        <dbReference type="Proteomes" id="UP000256429"/>
    </source>
</evidence>
<organism evidence="2 3">
    <name type="scientific">Lutibacter oceani</name>
    <dbReference type="NCBI Taxonomy" id="1853311"/>
    <lineage>
        <taxon>Bacteria</taxon>
        <taxon>Pseudomonadati</taxon>
        <taxon>Bacteroidota</taxon>
        <taxon>Flavobacteriia</taxon>
        <taxon>Flavobacteriales</taxon>
        <taxon>Flavobacteriaceae</taxon>
        <taxon>Lutibacter</taxon>
    </lineage>
</organism>
<dbReference type="InterPro" id="IPR017853">
    <property type="entry name" value="GH"/>
</dbReference>
<dbReference type="Proteomes" id="UP000256429">
    <property type="component" value="Unassembled WGS sequence"/>
</dbReference>
<dbReference type="GO" id="GO:0016798">
    <property type="term" value="F:hydrolase activity, acting on glycosyl bonds"/>
    <property type="evidence" value="ECO:0007669"/>
    <property type="project" value="UniProtKB-KW"/>
</dbReference>
<gene>
    <name evidence="2" type="ORF">BX611_2925</name>
</gene>
<reference evidence="2 3" key="1">
    <citation type="submission" date="2018-08" db="EMBL/GenBank/DDBJ databases">
        <title>Genomic Encyclopedia of Type Strains, Phase III (KMG-III): the genomes of soil and plant-associated and newly described type strains.</title>
        <authorList>
            <person name="Whitman W."/>
        </authorList>
    </citation>
    <scope>NUCLEOTIDE SEQUENCE [LARGE SCALE GENOMIC DNA]</scope>
    <source>
        <strain evidence="2 3">325-5</strain>
    </source>
</reference>
<dbReference type="InterPro" id="IPR006047">
    <property type="entry name" value="GH13_cat_dom"/>
</dbReference>
<dbReference type="PROSITE" id="PS51257">
    <property type="entry name" value="PROKAR_LIPOPROTEIN"/>
    <property type="match status" value="1"/>
</dbReference>
<evidence type="ECO:0000259" key="1">
    <source>
        <dbReference type="SMART" id="SM00642"/>
    </source>
</evidence>
<dbReference type="RefSeq" id="WP_115882598.1">
    <property type="nucleotide sequence ID" value="NZ_QTTQ01000012.1"/>
</dbReference>
<protein>
    <submittedName>
        <fullName evidence="2">Glycosidase</fullName>
    </submittedName>
</protein>
<dbReference type="EMBL" id="QTTQ01000012">
    <property type="protein sequence ID" value="REE80021.1"/>
    <property type="molecule type" value="Genomic_DNA"/>
</dbReference>
<sequence length="477" mass="55245">MKKLLIILIALTAFISCKSEPQKEQVKKGEIAALKPISDEVLESAVIYEANIRQYSPEGTFNKFTEDIPVLKELGVKIIWLMPINPISEIKRKATGDLFTSEIEDVELRKKYLGSYYSVSDYKAINPEFGTKEDFDNLVKEAHKNGIYVIVDWVPNHTGWDHPWITAHPDFYTQNEKGEIIDPINPDTGESWGWTDTADLNYDNKEMRKEMISDLKYWVENYNIDGYRMDVAHKVPVDFFETAVDELKKIKPIFMLAEAEQPDLLHKAFDMHYGWEAHHIFNEIANGKKDVSAFDEYVTRNDSILEKDDINMNFITNHDENSWNGTLLERMPNKKEVFTALIYLMKGMPLIYSGQEYDLSHRLKFFEKDEIPKEKGAYFDLLKKLGALKNNNTALNGGKNAASYIRIQTSDDKSILAFSREKNGQKVTFIANLSNKNLEFTLDKIGESVEFFTNEKVNFSKEKMNTLKAWDYKIYIY</sequence>
<dbReference type="Pfam" id="PF16657">
    <property type="entry name" value="Malt_amylase_C"/>
    <property type="match status" value="1"/>
</dbReference>
<dbReference type="Gene3D" id="3.20.20.80">
    <property type="entry name" value="Glycosidases"/>
    <property type="match status" value="1"/>
</dbReference>
<keyword evidence="2" id="KW-0378">Hydrolase</keyword>
<dbReference type="SUPFAM" id="SSF51011">
    <property type="entry name" value="Glycosyl hydrolase domain"/>
    <property type="match status" value="1"/>
</dbReference>
<dbReference type="PANTHER" id="PTHR47786:SF2">
    <property type="entry name" value="GLYCOSYL HYDROLASE FAMILY 13 CATALYTIC DOMAIN-CONTAINING PROTEIN"/>
    <property type="match status" value="1"/>
</dbReference>
<dbReference type="SUPFAM" id="SSF51445">
    <property type="entry name" value="(Trans)glycosidases"/>
    <property type="match status" value="1"/>
</dbReference>
<dbReference type="GO" id="GO:0005975">
    <property type="term" value="P:carbohydrate metabolic process"/>
    <property type="evidence" value="ECO:0007669"/>
    <property type="project" value="InterPro"/>
</dbReference>
<evidence type="ECO:0000313" key="2">
    <source>
        <dbReference type="EMBL" id="REE80021.1"/>
    </source>
</evidence>
<name>A0A3D9RQP7_9FLAO</name>